<dbReference type="Proteomes" id="UP001241472">
    <property type="component" value="Unassembled WGS sequence"/>
</dbReference>
<sequence length="60" mass="6456">MATREKIGVNASGTGHAHYHDISRGVNSGPSRRPGEQTIGRDMTISNPFSTTPRHRRAGA</sequence>
<comment type="caution">
    <text evidence="2">The sequence shown here is derived from an EMBL/GenBank/DDBJ whole genome shotgun (WGS) entry which is preliminary data.</text>
</comment>
<evidence type="ECO:0000313" key="2">
    <source>
        <dbReference type="EMBL" id="MDP9837143.1"/>
    </source>
</evidence>
<accession>A0ABT9PRQ2</accession>
<feature type="region of interest" description="Disordered" evidence="1">
    <location>
        <begin position="1"/>
        <end position="60"/>
    </location>
</feature>
<organism evidence="2 3">
    <name type="scientific">Neorhizobium huautlense</name>
    <dbReference type="NCBI Taxonomy" id="67774"/>
    <lineage>
        <taxon>Bacteria</taxon>
        <taxon>Pseudomonadati</taxon>
        <taxon>Pseudomonadota</taxon>
        <taxon>Alphaproteobacteria</taxon>
        <taxon>Hyphomicrobiales</taxon>
        <taxon>Rhizobiaceae</taxon>
        <taxon>Rhizobium/Agrobacterium group</taxon>
        <taxon>Neorhizobium</taxon>
    </lineage>
</organism>
<evidence type="ECO:0000256" key="1">
    <source>
        <dbReference type="SAM" id="MobiDB-lite"/>
    </source>
</evidence>
<proteinExistence type="predicted"/>
<name>A0ABT9PRQ2_9HYPH</name>
<reference evidence="2 3" key="1">
    <citation type="submission" date="2023-07" db="EMBL/GenBank/DDBJ databases">
        <title>Sorghum-associated microbial communities from plants grown in Nebraska, USA.</title>
        <authorList>
            <person name="Schachtman D."/>
        </authorList>
    </citation>
    <scope>NUCLEOTIDE SEQUENCE [LARGE SCALE GENOMIC DNA]</scope>
    <source>
        <strain evidence="2 3">DS1307</strain>
    </source>
</reference>
<gene>
    <name evidence="2" type="ORF">J2T09_001895</name>
</gene>
<keyword evidence="3" id="KW-1185">Reference proteome</keyword>
<protein>
    <submittedName>
        <fullName evidence="2">Uncharacterized protein</fullName>
    </submittedName>
</protein>
<evidence type="ECO:0000313" key="3">
    <source>
        <dbReference type="Proteomes" id="UP001241472"/>
    </source>
</evidence>
<dbReference type="EMBL" id="JAUSRF010000005">
    <property type="protein sequence ID" value="MDP9837143.1"/>
    <property type="molecule type" value="Genomic_DNA"/>
</dbReference>